<dbReference type="EMBL" id="CP142149">
    <property type="protein sequence ID" value="WSE29857.1"/>
    <property type="molecule type" value="Genomic_DNA"/>
</dbReference>
<proteinExistence type="predicted"/>
<evidence type="ECO:0000313" key="1">
    <source>
        <dbReference type="EMBL" id="WSE29857.1"/>
    </source>
</evidence>
<evidence type="ECO:0008006" key="3">
    <source>
        <dbReference type="Google" id="ProtNLM"/>
    </source>
</evidence>
<sequence>MSRPFGEQLAALAARLEIARPDLGDEHARWALYAAALGRAEEWPVVLELLGSEPVQPVVAAVVVRALEVVPPARRPDFVAALPEGRDRRYAATRARELAILDAFAAGDGPEFAEHWSTWLQLRAATTIGVPATLEALATAGATKRIRAAAGDRLRNIRPG</sequence>
<accession>A0ABZ1I655</accession>
<reference evidence="1 2" key="1">
    <citation type="journal article" date="2015" name="Int. J. Syst. Evol. Microbiol.">
        <title>Amycolatopsis rhabdoformis sp. nov., an actinomycete isolated from a tropical forest soil.</title>
        <authorList>
            <person name="Souza W.R."/>
            <person name="Silva R.E."/>
            <person name="Goodfellow M."/>
            <person name="Busarakam K."/>
            <person name="Figueiro F.S."/>
            <person name="Ferreira D."/>
            <person name="Rodrigues-Filho E."/>
            <person name="Moraes L.A.B."/>
            <person name="Zucchi T.D."/>
        </authorList>
    </citation>
    <scope>NUCLEOTIDE SEQUENCE [LARGE SCALE GENOMIC DNA]</scope>
    <source>
        <strain evidence="1 2">NCIMB 14900</strain>
    </source>
</reference>
<gene>
    <name evidence="1" type="ORF">VSH64_44905</name>
</gene>
<dbReference type="RefSeq" id="WP_326568815.1">
    <property type="nucleotide sequence ID" value="NZ_CP142149.1"/>
</dbReference>
<name>A0ABZ1I655_9PSEU</name>
<dbReference type="Proteomes" id="UP001330812">
    <property type="component" value="Chromosome"/>
</dbReference>
<keyword evidence="2" id="KW-1185">Reference proteome</keyword>
<evidence type="ECO:0000313" key="2">
    <source>
        <dbReference type="Proteomes" id="UP001330812"/>
    </source>
</evidence>
<protein>
    <recommendedName>
        <fullName evidence="3">HEAT repeat domain-containing protein</fullName>
    </recommendedName>
</protein>
<organism evidence="1 2">
    <name type="scientific">Amycolatopsis rhabdoformis</name>
    <dbReference type="NCBI Taxonomy" id="1448059"/>
    <lineage>
        <taxon>Bacteria</taxon>
        <taxon>Bacillati</taxon>
        <taxon>Actinomycetota</taxon>
        <taxon>Actinomycetes</taxon>
        <taxon>Pseudonocardiales</taxon>
        <taxon>Pseudonocardiaceae</taxon>
        <taxon>Amycolatopsis</taxon>
    </lineage>
</organism>